<evidence type="ECO:0000256" key="2">
    <source>
        <dbReference type="ARBA" id="ARBA00022448"/>
    </source>
</evidence>
<dbReference type="Gene3D" id="2.170.130.10">
    <property type="entry name" value="TonB-dependent receptor, plug domain"/>
    <property type="match status" value="1"/>
</dbReference>
<dbReference type="InterPro" id="IPR039426">
    <property type="entry name" value="TonB-dep_rcpt-like"/>
</dbReference>
<accession>A0A383XRQ1</accession>
<proteinExistence type="inferred from homology"/>
<evidence type="ECO:0000256" key="9">
    <source>
        <dbReference type="RuleBase" id="RU003357"/>
    </source>
</evidence>
<evidence type="ECO:0000256" key="7">
    <source>
        <dbReference type="ARBA" id="ARBA00023237"/>
    </source>
</evidence>
<keyword evidence="4 8" id="KW-0812">Transmembrane</keyword>
<dbReference type="GO" id="GO:0009279">
    <property type="term" value="C:cell outer membrane"/>
    <property type="evidence" value="ECO:0007669"/>
    <property type="project" value="UniProtKB-SubCell"/>
</dbReference>
<dbReference type="SUPFAM" id="SSF56935">
    <property type="entry name" value="Porins"/>
    <property type="match status" value="1"/>
</dbReference>
<comment type="caution">
    <text evidence="12">The sequence shown here is derived from an EMBL/GenBank/DDBJ whole genome shotgun (WGS) entry which is preliminary data.</text>
</comment>
<dbReference type="EMBL" id="QEQK01000011">
    <property type="protein sequence ID" value="PWN55305.1"/>
    <property type="molecule type" value="Genomic_DNA"/>
</dbReference>
<dbReference type="InterPro" id="IPR037066">
    <property type="entry name" value="Plug_dom_sf"/>
</dbReference>
<dbReference type="RefSeq" id="WP_109720848.1">
    <property type="nucleotide sequence ID" value="NZ_QEQK01000011.1"/>
</dbReference>
<keyword evidence="13" id="KW-1185">Reference proteome</keyword>
<protein>
    <submittedName>
        <fullName evidence="12">TonB-dependent receptor</fullName>
    </submittedName>
</protein>
<name>A0A383XRQ1_9GAMM</name>
<dbReference type="Gene3D" id="2.40.170.20">
    <property type="entry name" value="TonB-dependent receptor, beta-barrel domain"/>
    <property type="match status" value="1"/>
</dbReference>
<dbReference type="AlphaFoldDB" id="A0A383XRQ1"/>
<dbReference type="InterPro" id="IPR000531">
    <property type="entry name" value="Beta-barrel_TonB"/>
</dbReference>
<evidence type="ECO:0000313" key="12">
    <source>
        <dbReference type="EMBL" id="PWN55305.1"/>
    </source>
</evidence>
<sequence>MEKYSMLKRDENSRGMLKLNPLSAAIAAAFAYAAAPQVAVAQTDDGAEDEEAVDLGEFEVTGSRLGRADIEGALPVAVIDRADIERSGFTSVGELLRNTTFNTFGAFRAQSGSSAQSLVSVSLRGLGSERTLVLIDGRRAPKAPFAPSAQDLNAVPIAVVERIEILKDGASAIYGSDAIAGVVNIITRKDFSGTQITYQDQTTAREGGDSRGGQITSGISGEKGNIVFGASFFEREIIFARDSLYNTPGASFFSNNFSYLGLLEGNVSPDFNDADGDYFDDDTGFFLYEAVPGGCPNPTPGYFAYPIGVDDPSGDPVNLCGYDFTLVSADEAETGSQGLFVQGNYQFSDNWGVNVNASITRATSFGRYAPSLNDVQIAVDANSPNNPVGEDLFLYHRFAGLGPRDNKTDANVYDVSGIFSGVVGPVDLDIGVRHNEYRFYELGSNYVVIPIAEQFINDGSYDIFNPAGNPDDVLNAMKATVTRDSKWITDEAFVEASMDLFDMAGGTSAAAVGLEYREESYFDQYDSLQEAGVIGGTAGNSAGTDRRVKSAFFEMFMPAIDSLEVTLSGRYEDYNDSGTNFAPKLSARYQPLSNMTVRASVGQGFRAPTLDVISQLPTPSAESINNDQATCEAAGGTFSGGTCSTSQQVSTIILANPELEAEESDQYAVGFAMDVTSWFNFSVDYYHIKIDELISFISPGDIVNRLAAGDPIPAGLGVERQAPSNRIVRVVAGFANDGELETDGIDVSMDFNFAVPGNLGTIKSHLEATHVLSYEQDGGRNQAGDPGAPDLRVTLDNAWTFGPVTAAINGNYISDYAQGVEDGRQTGNVPSYTTWDVQVGYDIPFVDGTIALGALNVFDRNPPESSAGTDGQGRNYNFDLYDQYGRQPYVKYTQRF</sequence>
<comment type="similarity">
    <text evidence="8 9">Belongs to the TonB-dependent receptor family.</text>
</comment>
<evidence type="ECO:0000256" key="1">
    <source>
        <dbReference type="ARBA" id="ARBA00004571"/>
    </source>
</evidence>
<dbReference type="InterPro" id="IPR036942">
    <property type="entry name" value="Beta-barrel_TonB_sf"/>
</dbReference>
<gene>
    <name evidence="12" type="ORF">DEH80_12520</name>
</gene>
<dbReference type="OrthoDB" id="6276154at2"/>
<dbReference type="InterPro" id="IPR012910">
    <property type="entry name" value="Plug_dom"/>
</dbReference>
<keyword evidence="7 8" id="KW-0998">Cell outer membrane</keyword>
<comment type="subcellular location">
    <subcellularLocation>
        <location evidence="1 8">Cell outer membrane</location>
        <topology evidence="1 8">Multi-pass membrane protein</topology>
    </subcellularLocation>
</comment>
<keyword evidence="12" id="KW-0675">Receptor</keyword>
<keyword evidence="2 8" id="KW-0813">Transport</keyword>
<dbReference type="PANTHER" id="PTHR47234">
    <property type="match status" value="1"/>
</dbReference>
<evidence type="ECO:0000313" key="13">
    <source>
        <dbReference type="Proteomes" id="UP000251800"/>
    </source>
</evidence>
<dbReference type="PANTHER" id="PTHR47234:SF2">
    <property type="entry name" value="TONB-DEPENDENT RECEPTOR"/>
    <property type="match status" value="1"/>
</dbReference>
<feature type="domain" description="TonB-dependent receptor plug" evidence="11">
    <location>
        <begin position="74"/>
        <end position="182"/>
    </location>
</feature>
<evidence type="ECO:0000259" key="11">
    <source>
        <dbReference type="Pfam" id="PF07715"/>
    </source>
</evidence>
<evidence type="ECO:0000256" key="4">
    <source>
        <dbReference type="ARBA" id="ARBA00022692"/>
    </source>
</evidence>
<keyword evidence="6 8" id="KW-0472">Membrane</keyword>
<evidence type="ECO:0000256" key="3">
    <source>
        <dbReference type="ARBA" id="ARBA00022452"/>
    </source>
</evidence>
<feature type="domain" description="TonB-dependent receptor-like beta-barrel" evidence="10">
    <location>
        <begin position="456"/>
        <end position="857"/>
    </location>
</feature>
<evidence type="ECO:0000259" key="10">
    <source>
        <dbReference type="Pfam" id="PF00593"/>
    </source>
</evidence>
<evidence type="ECO:0000256" key="6">
    <source>
        <dbReference type="ARBA" id="ARBA00023136"/>
    </source>
</evidence>
<dbReference type="Pfam" id="PF07715">
    <property type="entry name" value="Plug"/>
    <property type="match status" value="1"/>
</dbReference>
<dbReference type="PROSITE" id="PS52016">
    <property type="entry name" value="TONB_DEPENDENT_REC_3"/>
    <property type="match status" value="1"/>
</dbReference>
<keyword evidence="3 8" id="KW-1134">Transmembrane beta strand</keyword>
<dbReference type="CDD" id="cd01347">
    <property type="entry name" value="ligand_gated_channel"/>
    <property type="match status" value="1"/>
</dbReference>
<evidence type="ECO:0000256" key="5">
    <source>
        <dbReference type="ARBA" id="ARBA00023077"/>
    </source>
</evidence>
<dbReference type="Proteomes" id="UP000251800">
    <property type="component" value="Unassembled WGS sequence"/>
</dbReference>
<organism evidence="12 13">
    <name type="scientific">Abyssibacter profundi</name>
    <dbReference type="NCBI Taxonomy" id="2182787"/>
    <lineage>
        <taxon>Bacteria</taxon>
        <taxon>Pseudomonadati</taxon>
        <taxon>Pseudomonadota</taxon>
        <taxon>Gammaproteobacteria</taxon>
        <taxon>Chromatiales</taxon>
        <taxon>Oceanococcaceae</taxon>
        <taxon>Abyssibacter</taxon>
    </lineage>
</organism>
<evidence type="ECO:0000256" key="8">
    <source>
        <dbReference type="PROSITE-ProRule" id="PRU01360"/>
    </source>
</evidence>
<keyword evidence="5 9" id="KW-0798">TonB box</keyword>
<reference evidence="12 13" key="1">
    <citation type="submission" date="2018-05" db="EMBL/GenBank/DDBJ databases">
        <title>Abyssibacter profundi OUC007T gen. nov., sp. nov, a marine bacterium isolated from seawater of the Mariana Trench.</title>
        <authorList>
            <person name="Zhou S."/>
        </authorList>
    </citation>
    <scope>NUCLEOTIDE SEQUENCE [LARGE SCALE GENOMIC DNA]</scope>
    <source>
        <strain evidence="12 13">OUC007</strain>
    </source>
</reference>
<dbReference type="Pfam" id="PF00593">
    <property type="entry name" value="TonB_dep_Rec_b-barrel"/>
    <property type="match status" value="1"/>
</dbReference>